<proteinExistence type="predicted"/>
<accession>A0A0C3QPK8</accession>
<gene>
    <name evidence="2" type="ORF">M407DRAFT_242652</name>
</gene>
<feature type="compositionally biased region" description="Basic and acidic residues" evidence="1">
    <location>
        <begin position="74"/>
        <end position="97"/>
    </location>
</feature>
<evidence type="ECO:0008006" key="4">
    <source>
        <dbReference type="Google" id="ProtNLM"/>
    </source>
</evidence>
<dbReference type="InterPro" id="IPR013865">
    <property type="entry name" value="FAM32A"/>
</dbReference>
<reference evidence="3" key="2">
    <citation type="submission" date="2015-01" db="EMBL/GenBank/DDBJ databases">
        <title>Evolutionary Origins and Diversification of the Mycorrhizal Mutualists.</title>
        <authorList>
            <consortium name="DOE Joint Genome Institute"/>
            <consortium name="Mycorrhizal Genomics Consortium"/>
            <person name="Kohler A."/>
            <person name="Kuo A."/>
            <person name="Nagy L.G."/>
            <person name="Floudas D."/>
            <person name="Copeland A."/>
            <person name="Barry K.W."/>
            <person name="Cichocki N."/>
            <person name="Veneault-Fourrey C."/>
            <person name="LaButti K."/>
            <person name="Lindquist E.A."/>
            <person name="Lipzen A."/>
            <person name="Lundell T."/>
            <person name="Morin E."/>
            <person name="Murat C."/>
            <person name="Riley R."/>
            <person name="Ohm R."/>
            <person name="Sun H."/>
            <person name="Tunlid A."/>
            <person name="Henrissat B."/>
            <person name="Grigoriev I.V."/>
            <person name="Hibbett D.S."/>
            <person name="Martin F."/>
        </authorList>
    </citation>
    <scope>NUCLEOTIDE SEQUENCE [LARGE SCALE GENOMIC DNA]</scope>
    <source>
        <strain evidence="3">MUT 4182</strain>
    </source>
</reference>
<dbReference type="OrthoDB" id="205403at2759"/>
<evidence type="ECO:0000256" key="1">
    <source>
        <dbReference type="SAM" id="MobiDB-lite"/>
    </source>
</evidence>
<reference evidence="2 3" key="1">
    <citation type="submission" date="2014-04" db="EMBL/GenBank/DDBJ databases">
        <authorList>
            <consortium name="DOE Joint Genome Institute"/>
            <person name="Kuo A."/>
            <person name="Girlanda M."/>
            <person name="Perotto S."/>
            <person name="Kohler A."/>
            <person name="Nagy L.G."/>
            <person name="Floudas D."/>
            <person name="Copeland A."/>
            <person name="Barry K.W."/>
            <person name="Cichocki N."/>
            <person name="Veneault-Fourrey C."/>
            <person name="LaButti K."/>
            <person name="Lindquist E.A."/>
            <person name="Lipzen A."/>
            <person name="Lundell T."/>
            <person name="Morin E."/>
            <person name="Murat C."/>
            <person name="Sun H."/>
            <person name="Tunlid A."/>
            <person name="Henrissat B."/>
            <person name="Grigoriev I.V."/>
            <person name="Hibbett D.S."/>
            <person name="Martin F."/>
            <person name="Nordberg H.P."/>
            <person name="Cantor M.N."/>
            <person name="Hua S.X."/>
        </authorList>
    </citation>
    <scope>NUCLEOTIDE SEQUENCE [LARGE SCALE GENOMIC DNA]</scope>
    <source>
        <strain evidence="2 3">MUT 4182</strain>
    </source>
</reference>
<dbReference type="EMBL" id="KN822984">
    <property type="protein sequence ID" value="KIO29294.1"/>
    <property type="molecule type" value="Genomic_DNA"/>
</dbReference>
<feature type="compositionally biased region" description="Basic and acidic residues" evidence="1">
    <location>
        <begin position="40"/>
        <end position="50"/>
    </location>
</feature>
<evidence type="ECO:0000313" key="2">
    <source>
        <dbReference type="EMBL" id="KIO29294.1"/>
    </source>
</evidence>
<evidence type="ECO:0000313" key="3">
    <source>
        <dbReference type="Proteomes" id="UP000054248"/>
    </source>
</evidence>
<feature type="compositionally biased region" description="Basic and acidic residues" evidence="1">
    <location>
        <begin position="17"/>
        <end position="26"/>
    </location>
</feature>
<organism evidence="2 3">
    <name type="scientific">Tulasnella calospora MUT 4182</name>
    <dbReference type="NCBI Taxonomy" id="1051891"/>
    <lineage>
        <taxon>Eukaryota</taxon>
        <taxon>Fungi</taxon>
        <taxon>Dikarya</taxon>
        <taxon>Basidiomycota</taxon>
        <taxon>Agaricomycotina</taxon>
        <taxon>Agaricomycetes</taxon>
        <taxon>Cantharellales</taxon>
        <taxon>Tulasnellaceae</taxon>
        <taxon>Tulasnella</taxon>
    </lineage>
</organism>
<dbReference type="Proteomes" id="UP000054248">
    <property type="component" value="Unassembled WGS sequence"/>
</dbReference>
<dbReference type="PANTHER" id="PTHR13282">
    <property type="entry name" value="PROTEIN FAM32A"/>
    <property type="match status" value="1"/>
</dbReference>
<dbReference type="HOGENOM" id="CLU_098435_1_1_1"/>
<keyword evidence="3" id="KW-1185">Reference proteome</keyword>
<feature type="region of interest" description="Disordered" evidence="1">
    <location>
        <begin position="1"/>
        <end position="108"/>
    </location>
</feature>
<dbReference type="GO" id="GO:0005730">
    <property type="term" value="C:nucleolus"/>
    <property type="evidence" value="ECO:0007669"/>
    <property type="project" value="TreeGrafter"/>
</dbReference>
<dbReference type="Pfam" id="PF08555">
    <property type="entry name" value="FAM32A"/>
    <property type="match status" value="1"/>
</dbReference>
<name>A0A0C3QPK8_9AGAM</name>
<dbReference type="STRING" id="1051891.A0A0C3QPK8"/>
<dbReference type="AlphaFoldDB" id="A0A0C3QPK8"/>
<sequence>MSDPYAFRPGGSLKLKRTADDGEGPAKKKKKSSSKSKKDKIKEGAVDKSALEAVESSNEPGSSKAAADEGDTEADGKTAAEKKFEESQRKRREEKVRRMATKTHKDRVHEFNSKLEALSEHHDIPKVGPG</sequence>
<dbReference type="PANTHER" id="PTHR13282:SF6">
    <property type="entry name" value="PROTEIN FAM32A"/>
    <property type="match status" value="1"/>
</dbReference>
<feature type="compositionally biased region" description="Basic residues" evidence="1">
    <location>
        <begin position="27"/>
        <end position="39"/>
    </location>
</feature>
<protein>
    <recommendedName>
        <fullName evidence="4">DUF1754-domain-containing protein</fullName>
    </recommendedName>
</protein>